<keyword evidence="3" id="KW-1185">Reference proteome</keyword>
<dbReference type="AlphaFoldDB" id="A0AA38LF11"/>
<evidence type="ECO:0008006" key="4">
    <source>
        <dbReference type="Google" id="ProtNLM"/>
    </source>
</evidence>
<gene>
    <name evidence="2" type="ORF">KI387_020496</name>
</gene>
<keyword evidence="1" id="KW-0677">Repeat</keyword>
<reference evidence="2 3" key="1">
    <citation type="journal article" date="2021" name="Nat. Plants">
        <title>The Taxus genome provides insights into paclitaxel biosynthesis.</title>
        <authorList>
            <person name="Xiong X."/>
            <person name="Gou J."/>
            <person name="Liao Q."/>
            <person name="Li Y."/>
            <person name="Zhou Q."/>
            <person name="Bi G."/>
            <person name="Li C."/>
            <person name="Du R."/>
            <person name="Wang X."/>
            <person name="Sun T."/>
            <person name="Guo L."/>
            <person name="Liang H."/>
            <person name="Lu P."/>
            <person name="Wu Y."/>
            <person name="Zhang Z."/>
            <person name="Ro D.K."/>
            <person name="Shang Y."/>
            <person name="Huang S."/>
            <person name="Yan J."/>
        </authorList>
    </citation>
    <scope>NUCLEOTIDE SEQUENCE [LARGE SCALE GENOMIC DNA]</scope>
    <source>
        <strain evidence="2">Ta-2019</strain>
    </source>
</reference>
<dbReference type="Pfam" id="PF01535">
    <property type="entry name" value="PPR"/>
    <property type="match status" value="1"/>
</dbReference>
<dbReference type="EMBL" id="JAHRHJ020000004">
    <property type="protein sequence ID" value="KAH9318727.1"/>
    <property type="molecule type" value="Genomic_DNA"/>
</dbReference>
<dbReference type="Pfam" id="PF13812">
    <property type="entry name" value="PPR_3"/>
    <property type="match status" value="1"/>
</dbReference>
<feature type="non-terminal residue" evidence="2">
    <location>
        <position position="130"/>
    </location>
</feature>
<organism evidence="2 3">
    <name type="scientific">Taxus chinensis</name>
    <name type="common">Chinese yew</name>
    <name type="synonym">Taxus wallichiana var. chinensis</name>
    <dbReference type="NCBI Taxonomy" id="29808"/>
    <lineage>
        <taxon>Eukaryota</taxon>
        <taxon>Viridiplantae</taxon>
        <taxon>Streptophyta</taxon>
        <taxon>Embryophyta</taxon>
        <taxon>Tracheophyta</taxon>
        <taxon>Spermatophyta</taxon>
        <taxon>Pinopsida</taxon>
        <taxon>Pinidae</taxon>
        <taxon>Conifers II</taxon>
        <taxon>Cupressales</taxon>
        <taxon>Taxaceae</taxon>
        <taxon>Taxus</taxon>
    </lineage>
</organism>
<dbReference type="Proteomes" id="UP000824469">
    <property type="component" value="Unassembled WGS sequence"/>
</dbReference>
<accession>A0AA38LF11</accession>
<dbReference type="PANTHER" id="PTHR47262">
    <property type="entry name" value="OS02G0132600 PROTEIN"/>
    <property type="match status" value="1"/>
</dbReference>
<dbReference type="InterPro" id="IPR011990">
    <property type="entry name" value="TPR-like_helical_dom_sf"/>
</dbReference>
<comment type="caution">
    <text evidence="2">The sequence shown here is derived from an EMBL/GenBank/DDBJ whole genome shotgun (WGS) entry which is preliminary data.</text>
</comment>
<sequence length="130" mass="14791">IIFAGGWAVLKQMKKADLNPNAETYSYLINHAKSLKEAVKYYKKIQRLNIPLSKHVFMAIINIFVKYDELSKAKEVVKDQRILDKYLIEIKSALITALASHGRVSEAFEIYDDIKQVGDIPEPKAIVSLI</sequence>
<proteinExistence type="predicted"/>
<evidence type="ECO:0000256" key="1">
    <source>
        <dbReference type="ARBA" id="ARBA00022737"/>
    </source>
</evidence>
<dbReference type="NCBIfam" id="TIGR00756">
    <property type="entry name" value="PPR"/>
    <property type="match status" value="1"/>
</dbReference>
<evidence type="ECO:0000313" key="2">
    <source>
        <dbReference type="EMBL" id="KAH9318727.1"/>
    </source>
</evidence>
<name>A0AA38LF11_TAXCH</name>
<dbReference type="Gene3D" id="1.25.40.10">
    <property type="entry name" value="Tetratricopeptide repeat domain"/>
    <property type="match status" value="1"/>
</dbReference>
<evidence type="ECO:0000313" key="3">
    <source>
        <dbReference type="Proteomes" id="UP000824469"/>
    </source>
</evidence>
<protein>
    <recommendedName>
        <fullName evidence="4">Pentatricopeptide repeat-containing protein</fullName>
    </recommendedName>
</protein>
<dbReference type="InterPro" id="IPR002885">
    <property type="entry name" value="PPR_rpt"/>
</dbReference>
<feature type="non-terminal residue" evidence="2">
    <location>
        <position position="1"/>
    </location>
</feature>
<dbReference type="PANTHER" id="PTHR47262:SF1">
    <property type="entry name" value="OS02G0132600 PROTEIN"/>
    <property type="match status" value="1"/>
</dbReference>